<keyword evidence="2" id="KW-1185">Reference proteome</keyword>
<accession>A0A8J6JSW6</accession>
<dbReference type="AlphaFoldDB" id="A0A8J6JSW6"/>
<name>A0A8J6JSW6_ELECQ</name>
<protein>
    <submittedName>
        <fullName evidence="1">Uncharacterized protein</fullName>
    </submittedName>
</protein>
<sequence>MNGAFIQMSSLLSHPPMVCKLECSAALRTAKCRDHLHHYQMPRSLIGIVIRISKQHAAEVVQLHNRLPLYLRPDMDGYLFASFNKA</sequence>
<proteinExistence type="predicted"/>
<gene>
    <name evidence="1" type="ORF">GDO78_015570</name>
</gene>
<comment type="caution">
    <text evidence="1">The sequence shown here is derived from an EMBL/GenBank/DDBJ whole genome shotgun (WGS) entry which is preliminary data.</text>
</comment>
<reference evidence="1" key="1">
    <citation type="thesis" date="2020" institute="ProQuest LLC" country="789 East Eisenhower Parkway, Ann Arbor, MI, USA">
        <title>Comparative Genomics and Chromosome Evolution.</title>
        <authorList>
            <person name="Mudd A.B."/>
        </authorList>
    </citation>
    <scope>NUCLEOTIDE SEQUENCE</scope>
    <source>
        <strain evidence="1">HN-11 Male</strain>
        <tissue evidence="1">Kidney and liver</tissue>
    </source>
</reference>
<evidence type="ECO:0000313" key="2">
    <source>
        <dbReference type="Proteomes" id="UP000770717"/>
    </source>
</evidence>
<organism evidence="1 2">
    <name type="scientific">Eleutherodactylus coqui</name>
    <name type="common">Puerto Rican coqui</name>
    <dbReference type="NCBI Taxonomy" id="57060"/>
    <lineage>
        <taxon>Eukaryota</taxon>
        <taxon>Metazoa</taxon>
        <taxon>Chordata</taxon>
        <taxon>Craniata</taxon>
        <taxon>Vertebrata</taxon>
        <taxon>Euteleostomi</taxon>
        <taxon>Amphibia</taxon>
        <taxon>Batrachia</taxon>
        <taxon>Anura</taxon>
        <taxon>Neobatrachia</taxon>
        <taxon>Hyloidea</taxon>
        <taxon>Eleutherodactylidae</taxon>
        <taxon>Eleutherodactylinae</taxon>
        <taxon>Eleutherodactylus</taxon>
        <taxon>Eleutherodactylus</taxon>
    </lineage>
</organism>
<dbReference type="EMBL" id="WNTK01000172">
    <property type="protein sequence ID" value="KAG9471168.1"/>
    <property type="molecule type" value="Genomic_DNA"/>
</dbReference>
<dbReference type="Proteomes" id="UP000770717">
    <property type="component" value="Unassembled WGS sequence"/>
</dbReference>
<evidence type="ECO:0000313" key="1">
    <source>
        <dbReference type="EMBL" id="KAG9471168.1"/>
    </source>
</evidence>